<keyword evidence="5" id="KW-1185">Reference proteome</keyword>
<organism evidence="4 5">
    <name type="scientific">Microbulbifer bruguierae</name>
    <dbReference type="NCBI Taxonomy" id="3029061"/>
    <lineage>
        <taxon>Bacteria</taxon>
        <taxon>Pseudomonadati</taxon>
        <taxon>Pseudomonadota</taxon>
        <taxon>Gammaproteobacteria</taxon>
        <taxon>Cellvibrionales</taxon>
        <taxon>Microbulbiferaceae</taxon>
        <taxon>Microbulbifer</taxon>
    </lineage>
</organism>
<evidence type="ECO:0000256" key="2">
    <source>
        <dbReference type="SAM" id="Phobius"/>
    </source>
</evidence>
<dbReference type="RefSeq" id="WP_280321684.1">
    <property type="nucleotide sequence ID" value="NZ_CP118605.1"/>
</dbReference>
<keyword evidence="3" id="KW-0732">Signal</keyword>
<evidence type="ECO:0000313" key="4">
    <source>
        <dbReference type="EMBL" id="WGL17780.1"/>
    </source>
</evidence>
<gene>
    <name evidence="4" type="ORF">PVT68_05660</name>
</gene>
<feature type="compositionally biased region" description="Basic and acidic residues" evidence="1">
    <location>
        <begin position="28"/>
        <end position="46"/>
    </location>
</feature>
<evidence type="ECO:0000256" key="3">
    <source>
        <dbReference type="SAM" id="SignalP"/>
    </source>
</evidence>
<dbReference type="EMBL" id="CP118605">
    <property type="protein sequence ID" value="WGL17780.1"/>
    <property type="molecule type" value="Genomic_DNA"/>
</dbReference>
<keyword evidence="2" id="KW-0472">Membrane</keyword>
<evidence type="ECO:0008006" key="6">
    <source>
        <dbReference type="Google" id="ProtNLM"/>
    </source>
</evidence>
<feature type="chain" id="PRO_5046290247" description="MYXO-CTERM domain-containing protein" evidence="3">
    <location>
        <begin position="22"/>
        <end position="105"/>
    </location>
</feature>
<evidence type="ECO:0000256" key="1">
    <source>
        <dbReference type="SAM" id="MobiDB-lite"/>
    </source>
</evidence>
<feature type="transmembrane region" description="Helical" evidence="2">
    <location>
        <begin position="77"/>
        <end position="95"/>
    </location>
</feature>
<keyword evidence="2" id="KW-1133">Transmembrane helix</keyword>
<dbReference type="Proteomes" id="UP001236500">
    <property type="component" value="Chromosome"/>
</dbReference>
<accession>A0ABY8NH51</accession>
<feature type="region of interest" description="Disordered" evidence="1">
    <location>
        <begin position="23"/>
        <end position="70"/>
    </location>
</feature>
<keyword evidence="2" id="KW-0812">Transmembrane</keyword>
<evidence type="ECO:0000313" key="5">
    <source>
        <dbReference type="Proteomes" id="UP001236500"/>
    </source>
</evidence>
<name>A0ABY8NH51_9GAMM</name>
<reference evidence="4 5" key="1">
    <citation type="submission" date="2023-02" db="EMBL/GenBank/DDBJ databases">
        <title>Description and genomic characterization of Microbulbifer bruguierae sp. nov., isolated from the sediment of mangrove plant Bruguiera sexangula.</title>
        <authorList>
            <person name="Long M."/>
        </authorList>
    </citation>
    <scope>NUCLEOTIDE SEQUENCE [LARGE SCALE GENOMIC DNA]</scope>
    <source>
        <strain evidence="4 5">H12</strain>
    </source>
</reference>
<sequence>MKKYVYASLAVLMLSSPLALADGGNGGKHRDIVGSHDSYKQHDGNKHNGGAKSASRHGSSPSGKYDGDKKMHAAPEIDVAGAGIAFALLAGLVAVRRERRASKKC</sequence>
<proteinExistence type="predicted"/>
<protein>
    <recommendedName>
        <fullName evidence="6">MYXO-CTERM domain-containing protein</fullName>
    </recommendedName>
</protein>
<feature type="signal peptide" evidence="3">
    <location>
        <begin position="1"/>
        <end position="21"/>
    </location>
</feature>